<evidence type="ECO:0000259" key="2">
    <source>
        <dbReference type="Pfam" id="PF03107"/>
    </source>
</evidence>
<dbReference type="InterPro" id="IPR004146">
    <property type="entry name" value="DC1"/>
</dbReference>
<dbReference type="Pfam" id="PF03107">
    <property type="entry name" value="C1_2"/>
    <property type="match status" value="2"/>
</dbReference>
<sequence>MASGGFSVFQKKNRTTHQRIACAACGLDAECANFLKPPVEETEEQFRTHFGHQHPLVLLDNLPADPIFCCVCGKNRSDPTYGCLDCLFFIHRSCFERSWPKEIQHFYHPCLLTLYSWIKDDRPMFSRRDCTACGRLLPQGTAFYGCKRCIFVMDVDCTFWPLPNMQVIKNRLVISSMDIHCQSPRSRTVTKLIATYVRNPAMVLPMVVSEVALRMFTFTNHALMKHSKRSTISVTLNTLSPFLIII</sequence>
<accession>A0A922ET38</accession>
<dbReference type="EMBL" id="CM031830">
    <property type="protein sequence ID" value="KAG6707446.1"/>
    <property type="molecule type" value="Genomic_DNA"/>
</dbReference>
<name>A0A922ET38_CARIL</name>
<dbReference type="EMBL" id="CM031830">
    <property type="protein sequence ID" value="KAG6707448.1"/>
    <property type="molecule type" value="Genomic_DNA"/>
</dbReference>
<dbReference type="EMBL" id="CM031830">
    <property type="protein sequence ID" value="KAG6707450.1"/>
    <property type="molecule type" value="Genomic_DNA"/>
</dbReference>
<evidence type="ECO:0000256" key="1">
    <source>
        <dbReference type="ARBA" id="ARBA00022737"/>
    </source>
</evidence>
<dbReference type="EMBL" id="CM031830">
    <property type="protein sequence ID" value="KAG6707445.1"/>
    <property type="molecule type" value="Genomic_DNA"/>
</dbReference>
<dbReference type="PANTHER" id="PTHR46288">
    <property type="entry name" value="PHORBOL-ESTER/DAG-TYPE DOMAIN-CONTAINING PROTEIN"/>
    <property type="match status" value="1"/>
</dbReference>
<proteinExistence type="predicted"/>
<feature type="domain" description="DC1" evidence="2">
    <location>
        <begin position="51"/>
        <end position="94"/>
    </location>
</feature>
<reference evidence="3" key="1">
    <citation type="submission" date="2021-01" db="EMBL/GenBank/DDBJ databases">
        <authorList>
            <person name="Lovell J.T."/>
            <person name="Bentley N."/>
            <person name="Bhattarai G."/>
            <person name="Jenkins J.W."/>
            <person name="Sreedasyam A."/>
            <person name="Alarcon Y."/>
            <person name="Bock C."/>
            <person name="Boston L."/>
            <person name="Carlson J."/>
            <person name="Cervantes K."/>
            <person name="Clermont K."/>
            <person name="Krom N."/>
            <person name="Kubenka K."/>
            <person name="Mamidi S."/>
            <person name="Mattison C."/>
            <person name="Monteros M."/>
            <person name="Pisani C."/>
            <person name="Plott C."/>
            <person name="Rajasekar S."/>
            <person name="Rhein H.S."/>
            <person name="Rohla C."/>
            <person name="Song M."/>
            <person name="Hilaire R.S."/>
            <person name="Shu S."/>
            <person name="Wells L."/>
            <person name="Wang X."/>
            <person name="Webber J."/>
            <person name="Heerema R.J."/>
            <person name="Klein P."/>
            <person name="Conner P."/>
            <person name="Grauke L."/>
            <person name="Grimwood J."/>
            <person name="Schmutz J."/>
            <person name="Randall J.J."/>
        </authorList>
    </citation>
    <scope>NUCLEOTIDE SEQUENCE</scope>
    <source>
        <tissue evidence="3">Leaf</tissue>
    </source>
</reference>
<comment type="caution">
    <text evidence="3">The sequence shown here is derived from an EMBL/GenBank/DDBJ whole genome shotgun (WGS) entry which is preliminary data.</text>
</comment>
<evidence type="ECO:0000313" key="3">
    <source>
        <dbReference type="EMBL" id="KAG6707448.1"/>
    </source>
</evidence>
<dbReference type="PANTHER" id="PTHR46288:SF27">
    <property type="entry name" value="CYSTEINE_HISTIDINE-RICH C1 DOMAIN FAMILY PROTEIN"/>
    <property type="match status" value="1"/>
</dbReference>
<dbReference type="EMBL" id="CM031830">
    <property type="protein sequence ID" value="KAG6707449.1"/>
    <property type="molecule type" value="Genomic_DNA"/>
</dbReference>
<keyword evidence="1" id="KW-0677">Repeat</keyword>
<dbReference type="Proteomes" id="UP000811246">
    <property type="component" value="Chromosome 6"/>
</dbReference>
<gene>
    <name evidence="3" type="ORF">I3842_06G031900</name>
</gene>
<feature type="domain" description="DC1" evidence="2">
    <location>
        <begin position="106"/>
        <end position="157"/>
    </location>
</feature>
<evidence type="ECO:0000313" key="4">
    <source>
        <dbReference type="Proteomes" id="UP000811246"/>
    </source>
</evidence>
<dbReference type="AlphaFoldDB" id="A0A922ET38"/>
<organism evidence="3 4">
    <name type="scientific">Carya illinoinensis</name>
    <name type="common">Pecan</name>
    <dbReference type="NCBI Taxonomy" id="32201"/>
    <lineage>
        <taxon>Eukaryota</taxon>
        <taxon>Viridiplantae</taxon>
        <taxon>Streptophyta</taxon>
        <taxon>Embryophyta</taxon>
        <taxon>Tracheophyta</taxon>
        <taxon>Spermatophyta</taxon>
        <taxon>Magnoliopsida</taxon>
        <taxon>eudicotyledons</taxon>
        <taxon>Gunneridae</taxon>
        <taxon>Pentapetalae</taxon>
        <taxon>rosids</taxon>
        <taxon>fabids</taxon>
        <taxon>Fagales</taxon>
        <taxon>Juglandaceae</taxon>
        <taxon>Carya</taxon>
    </lineage>
</organism>
<dbReference type="EMBL" id="CM031830">
    <property type="protein sequence ID" value="KAG6707447.1"/>
    <property type="molecule type" value="Genomic_DNA"/>
</dbReference>
<protein>
    <recommendedName>
        <fullName evidence="2">DC1 domain-containing protein</fullName>
    </recommendedName>
</protein>